<organism evidence="4 5">
    <name type="scientific">Mus caroli</name>
    <name type="common">Ryukyu mouse</name>
    <name type="synonym">Ricefield mouse</name>
    <dbReference type="NCBI Taxonomy" id="10089"/>
    <lineage>
        <taxon>Eukaryota</taxon>
        <taxon>Metazoa</taxon>
        <taxon>Chordata</taxon>
        <taxon>Craniata</taxon>
        <taxon>Vertebrata</taxon>
        <taxon>Euteleostomi</taxon>
        <taxon>Mammalia</taxon>
        <taxon>Eutheria</taxon>
        <taxon>Euarchontoglires</taxon>
        <taxon>Glires</taxon>
        <taxon>Rodentia</taxon>
        <taxon>Myomorpha</taxon>
        <taxon>Muroidea</taxon>
        <taxon>Muridae</taxon>
        <taxon>Murinae</taxon>
        <taxon>Mus</taxon>
        <taxon>Mus</taxon>
    </lineage>
</organism>
<dbReference type="GO" id="GO:0045095">
    <property type="term" value="C:keratin filament"/>
    <property type="evidence" value="ECO:0007669"/>
    <property type="project" value="UniProtKB-UniRule"/>
</dbReference>
<dbReference type="InterPro" id="IPR007951">
    <property type="entry name" value="KRTAP_PMG"/>
</dbReference>
<gene>
    <name evidence="5" type="primary">LOC110311797</name>
</gene>
<comment type="function">
    <text evidence="1 3">In the hair cortex, hair keratin intermediate filaments are embedded in an interfilamentous matrix, consisting of hair keratin-associated proteins (KRTAP), which are essential for the formation of a rigid and resistant hair shaft through their extensive disulfide bond cross-linking with abundant cysteine residues of hair keratins. The matrix proteins include the high-sulfur and high-glycine-tyrosine keratins.</text>
</comment>
<dbReference type="Pfam" id="PF05287">
    <property type="entry name" value="PMG"/>
    <property type="match status" value="1"/>
</dbReference>
<accession>A0A6P5RAK0</accession>
<dbReference type="GeneID" id="110311797"/>
<evidence type="ECO:0000256" key="1">
    <source>
        <dbReference type="ARBA" id="ARBA00003327"/>
    </source>
</evidence>
<proteinExistence type="inferred from homology"/>
<protein>
    <recommendedName>
        <fullName evidence="3">Keratin-associated protein</fullName>
    </recommendedName>
</protein>
<reference evidence="5" key="1">
    <citation type="submission" date="2025-08" db="UniProtKB">
        <authorList>
            <consortium name="RefSeq"/>
        </authorList>
    </citation>
    <scope>IDENTIFICATION</scope>
</reference>
<sequence>MTGNCCSKNVSPSLRCCCPPREPAVALPAPAAWSTPLPDDSPSTCQLDSSLHGGCQETCIEPTSCQMPCYYFRSSTPCSPCQGTYAGSLGFGSSSYHPLGYGSRSFFPGICGFSGFRSLNYEVPVFPPLTCTSTLCYPTYMLFNSNQPSFCVPTCGPRLSEISC</sequence>
<dbReference type="KEGG" id="mcal:110311797"/>
<keyword evidence="2 3" id="KW-0416">Keratin</keyword>
<dbReference type="AlphaFoldDB" id="A0A6P5RAK0"/>
<dbReference type="RefSeq" id="XP_021041000.1">
    <property type="nucleotide sequence ID" value="XM_021185341.1"/>
</dbReference>
<evidence type="ECO:0000313" key="5">
    <source>
        <dbReference type="RefSeq" id="XP_021041000.1"/>
    </source>
</evidence>
<dbReference type="GO" id="GO:0005829">
    <property type="term" value="C:cytosol"/>
    <property type="evidence" value="ECO:0007669"/>
    <property type="project" value="UniProtKB-ARBA"/>
</dbReference>
<evidence type="ECO:0000256" key="3">
    <source>
        <dbReference type="RuleBase" id="RU369044"/>
    </source>
</evidence>
<name>A0A6P5RAK0_MUSCR</name>
<evidence type="ECO:0000256" key="2">
    <source>
        <dbReference type="ARBA" id="ARBA00022744"/>
    </source>
</evidence>
<dbReference type="Proteomes" id="UP000515126">
    <property type="component" value="Chromosome 16"/>
</dbReference>
<comment type="similarity">
    <text evidence="3">Belongs to the PMG family.</text>
</comment>
<comment type="subunit">
    <text evidence="3">Interacts with hair keratins.</text>
</comment>
<keyword evidence="4" id="KW-1185">Reference proteome</keyword>
<evidence type="ECO:0000313" key="4">
    <source>
        <dbReference type="Proteomes" id="UP000515126"/>
    </source>
</evidence>